<evidence type="ECO:0000256" key="2">
    <source>
        <dbReference type="ARBA" id="ARBA00022980"/>
    </source>
</evidence>
<dbReference type="InterPro" id="IPR036948">
    <property type="entry name" value="Ribosomal_eL21_sf"/>
</dbReference>
<sequence length="160" mass="18526">MVNPKGYRRGTRYMFSRRFRNKGVTKLSRYMAVYKRGDIVDITGDGAIQKGMPHKYYHGKTGRVFNVTPHAVGVEVNKQIGNRIIPKKINLRIEHIKHSNCRLDFLKRVKRNEALKGEAKEKGTRVNTKRVPAQPRKAHFVSTKRIKPEFLTPIPYEIIA</sequence>
<gene>
    <name evidence="7" type="primary">ORF5961</name>
</gene>
<evidence type="ECO:0000256" key="6">
    <source>
        <dbReference type="SAM" id="MobiDB-lite"/>
    </source>
</evidence>
<accession>A0A0B6XY67</accession>
<reference evidence="7" key="1">
    <citation type="submission" date="2014-12" db="EMBL/GenBank/DDBJ databases">
        <title>Insight into the proteome of Arion vulgaris.</title>
        <authorList>
            <person name="Aradska J."/>
            <person name="Bulat T."/>
            <person name="Smidak R."/>
            <person name="Sarate P."/>
            <person name="Gangsoo J."/>
            <person name="Sialana F."/>
            <person name="Bilban M."/>
            <person name="Lubec G."/>
        </authorList>
    </citation>
    <scope>NUCLEOTIDE SEQUENCE</scope>
    <source>
        <tissue evidence="7">Skin</tissue>
    </source>
</reference>
<evidence type="ECO:0000256" key="3">
    <source>
        <dbReference type="ARBA" id="ARBA00023274"/>
    </source>
</evidence>
<feature type="region of interest" description="Disordered" evidence="6">
    <location>
        <begin position="116"/>
        <end position="139"/>
    </location>
</feature>
<protein>
    <recommendedName>
        <fullName evidence="4">Large ribosomal subunit protein eL21</fullName>
    </recommendedName>
    <alternativeName>
        <fullName evidence="5">60S ribosomal protein L21</fullName>
    </alternativeName>
</protein>
<proteinExistence type="inferred from homology"/>
<dbReference type="GO" id="GO:0006412">
    <property type="term" value="P:translation"/>
    <property type="evidence" value="ECO:0007669"/>
    <property type="project" value="InterPro"/>
</dbReference>
<dbReference type="AlphaFoldDB" id="A0A0B6XY67"/>
<dbReference type="EMBL" id="HACG01002127">
    <property type="protein sequence ID" value="CEK48992.1"/>
    <property type="molecule type" value="Transcribed_RNA"/>
</dbReference>
<dbReference type="InterPro" id="IPR008991">
    <property type="entry name" value="Translation_prot_SH3-like_sf"/>
</dbReference>
<dbReference type="GO" id="GO:0005840">
    <property type="term" value="C:ribosome"/>
    <property type="evidence" value="ECO:0007669"/>
    <property type="project" value="UniProtKB-KW"/>
</dbReference>
<dbReference type="GO" id="GO:1990904">
    <property type="term" value="C:ribonucleoprotein complex"/>
    <property type="evidence" value="ECO:0007669"/>
    <property type="project" value="UniProtKB-KW"/>
</dbReference>
<keyword evidence="2" id="KW-0689">Ribosomal protein</keyword>
<dbReference type="PROSITE" id="PS01171">
    <property type="entry name" value="RIBOSOMAL_L21E"/>
    <property type="match status" value="1"/>
</dbReference>
<comment type="similarity">
    <text evidence="1">Belongs to the eukaryotic ribosomal protein eL21 family.</text>
</comment>
<dbReference type="Pfam" id="PF01157">
    <property type="entry name" value="Ribosomal_L21e"/>
    <property type="match status" value="1"/>
</dbReference>
<evidence type="ECO:0000256" key="4">
    <source>
        <dbReference type="ARBA" id="ARBA00035219"/>
    </source>
</evidence>
<dbReference type="InterPro" id="IPR001147">
    <property type="entry name" value="Ribosomal_eL21"/>
</dbReference>
<dbReference type="FunFam" id="6.10.250.3260:FF:000001">
    <property type="entry name" value="60S ribosomal protein L21"/>
    <property type="match status" value="1"/>
</dbReference>
<dbReference type="Gene3D" id="2.30.30.70">
    <property type="entry name" value="Ribosomal protein L21"/>
    <property type="match status" value="1"/>
</dbReference>
<evidence type="ECO:0000256" key="5">
    <source>
        <dbReference type="ARBA" id="ARBA00035327"/>
    </source>
</evidence>
<evidence type="ECO:0000256" key="1">
    <source>
        <dbReference type="ARBA" id="ARBA00008427"/>
    </source>
</evidence>
<dbReference type="SUPFAM" id="SSF50104">
    <property type="entry name" value="Translation proteins SH3-like domain"/>
    <property type="match status" value="1"/>
</dbReference>
<dbReference type="Gene3D" id="6.10.250.3260">
    <property type="match status" value="1"/>
</dbReference>
<dbReference type="GO" id="GO:0003735">
    <property type="term" value="F:structural constituent of ribosome"/>
    <property type="evidence" value="ECO:0007669"/>
    <property type="project" value="InterPro"/>
</dbReference>
<dbReference type="InterPro" id="IPR018259">
    <property type="entry name" value="Ribosomal_eL21_CS"/>
</dbReference>
<keyword evidence="3" id="KW-0687">Ribonucleoprotein</keyword>
<dbReference type="PANTHER" id="PTHR20981">
    <property type="entry name" value="60S RIBOSOMAL PROTEIN L21"/>
    <property type="match status" value="1"/>
</dbReference>
<name>A0A0B6XY67_9EUPU</name>
<evidence type="ECO:0000313" key="7">
    <source>
        <dbReference type="EMBL" id="CEK48992.1"/>
    </source>
</evidence>
<organism evidence="7">
    <name type="scientific">Arion vulgaris</name>
    <dbReference type="NCBI Taxonomy" id="1028688"/>
    <lineage>
        <taxon>Eukaryota</taxon>
        <taxon>Metazoa</taxon>
        <taxon>Spiralia</taxon>
        <taxon>Lophotrochozoa</taxon>
        <taxon>Mollusca</taxon>
        <taxon>Gastropoda</taxon>
        <taxon>Heterobranchia</taxon>
        <taxon>Euthyneura</taxon>
        <taxon>Panpulmonata</taxon>
        <taxon>Eupulmonata</taxon>
        <taxon>Stylommatophora</taxon>
        <taxon>Helicina</taxon>
        <taxon>Arionoidea</taxon>
        <taxon>Arionidae</taxon>
        <taxon>Arion</taxon>
    </lineage>
</organism>
<dbReference type="FunFam" id="2.30.30.70:FF:000001">
    <property type="entry name" value="60S ribosomal protein L21"/>
    <property type="match status" value="1"/>
</dbReference>